<dbReference type="EMBL" id="GISG01027043">
    <property type="protein sequence ID" value="MBA4619860.1"/>
    <property type="molecule type" value="Transcribed_RNA"/>
</dbReference>
<accession>A0A7C9CJR3</accession>
<organism evidence="1">
    <name type="scientific">Opuntia streptacantha</name>
    <name type="common">Prickly pear cactus</name>
    <name type="synonym">Opuntia cardona</name>
    <dbReference type="NCBI Taxonomy" id="393608"/>
    <lineage>
        <taxon>Eukaryota</taxon>
        <taxon>Viridiplantae</taxon>
        <taxon>Streptophyta</taxon>
        <taxon>Embryophyta</taxon>
        <taxon>Tracheophyta</taxon>
        <taxon>Spermatophyta</taxon>
        <taxon>Magnoliopsida</taxon>
        <taxon>eudicotyledons</taxon>
        <taxon>Gunneridae</taxon>
        <taxon>Pentapetalae</taxon>
        <taxon>Caryophyllales</taxon>
        <taxon>Cactineae</taxon>
        <taxon>Cactaceae</taxon>
        <taxon>Opuntioideae</taxon>
        <taxon>Opuntia</taxon>
    </lineage>
</organism>
<reference evidence="1" key="1">
    <citation type="journal article" date="2013" name="J. Plant Res.">
        <title>Effect of fungi and light on seed germination of three Opuntia species from semiarid lands of central Mexico.</title>
        <authorList>
            <person name="Delgado-Sanchez P."/>
            <person name="Jimenez-Bremont J.F."/>
            <person name="Guerrero-Gonzalez Mde L."/>
            <person name="Flores J."/>
        </authorList>
    </citation>
    <scope>NUCLEOTIDE SEQUENCE</scope>
    <source>
        <tissue evidence="1">Cladode</tissue>
    </source>
</reference>
<dbReference type="AlphaFoldDB" id="A0A7C9CJR3"/>
<proteinExistence type="predicted"/>
<protein>
    <submittedName>
        <fullName evidence="1">Uncharacterized protein</fullName>
    </submittedName>
</protein>
<reference evidence="1" key="2">
    <citation type="submission" date="2020-07" db="EMBL/GenBank/DDBJ databases">
        <authorList>
            <person name="Vera ALvarez R."/>
            <person name="Arias-Moreno D.M."/>
            <person name="Jimenez-Jacinto V."/>
            <person name="Jimenez-Bremont J.F."/>
            <person name="Swaminathan K."/>
            <person name="Moose S.P."/>
            <person name="Guerrero-Gonzalez M.L."/>
            <person name="Marino-Ramirez L."/>
            <person name="Landsman D."/>
            <person name="Rodriguez-Kessler M."/>
            <person name="Delgado-Sanchez P."/>
        </authorList>
    </citation>
    <scope>NUCLEOTIDE SEQUENCE</scope>
    <source>
        <tissue evidence="1">Cladode</tissue>
    </source>
</reference>
<sequence length="105" mass="11239">MACPAALSPSCVALPASSPYLCVVNSDVTDDVVDSTSFPATSAASQILLNPSKEAKSTSPGSRRKNLFPIFEFANELVKNPETFTTPVNNPFATFWVLIVILFTL</sequence>
<dbReference type="EMBL" id="GISG01027046">
    <property type="protein sequence ID" value="MBA4619861.1"/>
    <property type="molecule type" value="Transcribed_RNA"/>
</dbReference>
<evidence type="ECO:0000313" key="1">
    <source>
        <dbReference type="EMBL" id="MBA4619861.1"/>
    </source>
</evidence>
<name>A0A7C9CJR3_OPUST</name>